<dbReference type="OrthoDB" id="361029at2759"/>
<dbReference type="PANTHER" id="PTHR12150:SF13">
    <property type="entry name" value="METHYLTRANSFERASE C9ORF114-RELATED"/>
    <property type="match status" value="1"/>
</dbReference>
<protein>
    <submittedName>
        <fullName evidence="3">DUF171-domain-containing protein</fullName>
    </submittedName>
</protein>
<sequence>MVSNLPTNSGEESTNPSNDVKISLCIPSSVISQSNASNLEHITHVAYQIAKAATIYNVVEIVTLEIPSKRDRQDKASDAKESQISLPGDNGNKKIKFNSVAEEKTQSDFQEQTNEGGNDTTDKNNENNALLLASLLQYFVTPKYLVKSVFRNSPHVKKFKYAEKLPTLTALPFMKNEGVRKAFKEGFTVAKQAPKIRKKSKKSSAVKKLRVTKYVNIGDSKLFELSGPEVPTNVRVTVDLKNKRVVSPESAYAMTACKASYGYHVRLAKTVTSVFTELSHADGYTESIFVNADNFFGDISEVHIPEKKNDWQGQILLVIGSLNDLEYVFNQESIDEIDSIAEMFDGQMIVPPGLRIEDAAFVSLAKL</sequence>
<reference evidence="3 4" key="1">
    <citation type="submission" date="2016-05" db="EMBL/GenBank/DDBJ databases">
        <title>Comparative genomics of biotechnologically important yeasts.</title>
        <authorList>
            <consortium name="DOE Joint Genome Institute"/>
            <person name="Riley R."/>
            <person name="Haridas S."/>
            <person name="Wolfe K.H."/>
            <person name="Lopes M.R."/>
            <person name="Hittinger C.T."/>
            <person name="Goker M."/>
            <person name="Salamov A."/>
            <person name="Wisecaver J."/>
            <person name="Long T.M."/>
            <person name="Aerts A.L."/>
            <person name="Barry K."/>
            <person name="Choi C."/>
            <person name="Clum A."/>
            <person name="Coughlan A.Y."/>
            <person name="Deshpande S."/>
            <person name="Douglass A.P."/>
            <person name="Hanson S.J."/>
            <person name="Klenk H.-P."/>
            <person name="LaButti K."/>
            <person name="Lapidus A."/>
            <person name="Lindquist E."/>
            <person name="Lipzen A."/>
            <person name="Meier-kolthoff J.P."/>
            <person name="Ohm R.A."/>
            <person name="Otillar R.P."/>
            <person name="Pangilinan J."/>
            <person name="Peng Y."/>
            <person name="Rokas A."/>
            <person name="Rosa C.A."/>
            <person name="Scheuner C."/>
            <person name="Sibirny A.A."/>
            <person name="Slot J.C."/>
            <person name="Stielow J.B."/>
            <person name="Sun H."/>
            <person name="Kurtzman C.P."/>
            <person name="Blackwell M."/>
            <person name="Grigoriev I.V."/>
            <person name="Jeffries T.W."/>
        </authorList>
    </citation>
    <scope>NUCLEOTIDE SEQUENCE [LARGE SCALE GENOMIC DNA]</scope>
    <source>
        <strain evidence="3 4">NRRL YB-4993</strain>
    </source>
</reference>
<dbReference type="SUPFAM" id="SSF75217">
    <property type="entry name" value="alpha/beta knot"/>
    <property type="match status" value="1"/>
</dbReference>
<gene>
    <name evidence="3" type="ORF">METBIDRAFT_31161</name>
</gene>
<dbReference type="Pfam" id="PF02598">
    <property type="entry name" value="Methyltrn_RNA_3"/>
    <property type="match status" value="1"/>
</dbReference>
<evidence type="ECO:0000256" key="2">
    <source>
        <dbReference type="SAM" id="MobiDB-lite"/>
    </source>
</evidence>
<accession>A0A1A0HDR2</accession>
<proteinExistence type="inferred from homology"/>
<dbReference type="InterPro" id="IPR029026">
    <property type="entry name" value="tRNA_m1G_MTases_N"/>
</dbReference>
<organism evidence="3 4">
    <name type="scientific">Metschnikowia bicuspidata var. bicuspidata NRRL YB-4993</name>
    <dbReference type="NCBI Taxonomy" id="869754"/>
    <lineage>
        <taxon>Eukaryota</taxon>
        <taxon>Fungi</taxon>
        <taxon>Dikarya</taxon>
        <taxon>Ascomycota</taxon>
        <taxon>Saccharomycotina</taxon>
        <taxon>Pichiomycetes</taxon>
        <taxon>Metschnikowiaceae</taxon>
        <taxon>Metschnikowia</taxon>
    </lineage>
</organism>
<keyword evidence="4" id="KW-1185">Reference proteome</keyword>
<evidence type="ECO:0000313" key="3">
    <source>
        <dbReference type="EMBL" id="OBA22224.1"/>
    </source>
</evidence>
<dbReference type="InterPro" id="IPR029028">
    <property type="entry name" value="Alpha/beta_knot_MTases"/>
</dbReference>
<comment type="similarity">
    <text evidence="1">Belongs to the class IV-like SAM-binding methyltransferase superfamily.</text>
</comment>
<dbReference type="InterPro" id="IPR003750">
    <property type="entry name" value="Put_MeTrfase-C9orf114-like"/>
</dbReference>
<dbReference type="Proteomes" id="UP000092555">
    <property type="component" value="Unassembled WGS sequence"/>
</dbReference>
<name>A0A1A0HDR2_9ASCO</name>
<feature type="compositionally biased region" description="Basic and acidic residues" evidence="2">
    <location>
        <begin position="69"/>
        <end position="81"/>
    </location>
</feature>
<evidence type="ECO:0000313" key="4">
    <source>
        <dbReference type="Proteomes" id="UP000092555"/>
    </source>
</evidence>
<dbReference type="Gene3D" id="3.40.1280.10">
    <property type="match status" value="2"/>
</dbReference>
<feature type="compositionally biased region" description="Polar residues" evidence="2">
    <location>
        <begin position="107"/>
        <end position="119"/>
    </location>
</feature>
<dbReference type="RefSeq" id="XP_018712720.1">
    <property type="nucleotide sequence ID" value="XM_018855784.1"/>
</dbReference>
<feature type="region of interest" description="Disordered" evidence="2">
    <location>
        <begin position="69"/>
        <end position="125"/>
    </location>
</feature>
<dbReference type="STRING" id="869754.A0A1A0HDR2"/>
<dbReference type="EMBL" id="LXTC01000002">
    <property type="protein sequence ID" value="OBA22224.1"/>
    <property type="molecule type" value="Genomic_DNA"/>
</dbReference>
<dbReference type="PANTHER" id="PTHR12150">
    <property type="entry name" value="CLASS IV SAM-BINDING METHYLTRANSFERASE-RELATED"/>
    <property type="match status" value="1"/>
</dbReference>
<evidence type="ECO:0000256" key="1">
    <source>
        <dbReference type="ARBA" id="ARBA00009841"/>
    </source>
</evidence>
<dbReference type="GeneID" id="30028760"/>
<comment type="caution">
    <text evidence="3">The sequence shown here is derived from an EMBL/GenBank/DDBJ whole genome shotgun (WGS) entry which is preliminary data.</text>
</comment>
<dbReference type="AlphaFoldDB" id="A0A1A0HDR2"/>